<proteinExistence type="predicted"/>
<dbReference type="EMBL" id="CAJPIZ010001556">
    <property type="protein sequence ID" value="CAG2103691.1"/>
    <property type="molecule type" value="Genomic_DNA"/>
</dbReference>
<evidence type="ECO:0000313" key="1">
    <source>
        <dbReference type="EMBL" id="CAD7623261.1"/>
    </source>
</evidence>
<reference evidence="1" key="1">
    <citation type="submission" date="2020-11" db="EMBL/GenBank/DDBJ databases">
        <authorList>
            <person name="Tran Van P."/>
        </authorList>
    </citation>
    <scope>NUCLEOTIDE SEQUENCE</scope>
</reference>
<protein>
    <submittedName>
        <fullName evidence="1">Uncharacterized protein</fullName>
    </submittedName>
</protein>
<sequence length="90" mass="10646">MMDFKLNGLFAEVMEPNPGTRDATEQLKKVFTTAFGMEWKDDHDYSLIPFSCYFTMDNDKFMAITYWTAFSFLMDDQLRAEKDITVIRYV</sequence>
<gene>
    <name evidence="1" type="ORF">OSB1V03_LOCUS3718</name>
</gene>
<name>A0A7R9KI22_9ACAR</name>
<accession>A0A7R9KI22</accession>
<dbReference type="AlphaFoldDB" id="A0A7R9KI22"/>
<dbReference type="EMBL" id="OC856131">
    <property type="protein sequence ID" value="CAD7623261.1"/>
    <property type="molecule type" value="Genomic_DNA"/>
</dbReference>
<keyword evidence="2" id="KW-1185">Reference proteome</keyword>
<dbReference type="Proteomes" id="UP000759131">
    <property type="component" value="Unassembled WGS sequence"/>
</dbReference>
<evidence type="ECO:0000313" key="2">
    <source>
        <dbReference type="Proteomes" id="UP000759131"/>
    </source>
</evidence>
<organism evidence="1">
    <name type="scientific">Medioppia subpectinata</name>
    <dbReference type="NCBI Taxonomy" id="1979941"/>
    <lineage>
        <taxon>Eukaryota</taxon>
        <taxon>Metazoa</taxon>
        <taxon>Ecdysozoa</taxon>
        <taxon>Arthropoda</taxon>
        <taxon>Chelicerata</taxon>
        <taxon>Arachnida</taxon>
        <taxon>Acari</taxon>
        <taxon>Acariformes</taxon>
        <taxon>Sarcoptiformes</taxon>
        <taxon>Oribatida</taxon>
        <taxon>Brachypylina</taxon>
        <taxon>Oppioidea</taxon>
        <taxon>Oppiidae</taxon>
        <taxon>Medioppia</taxon>
    </lineage>
</organism>